<reference evidence="2 3" key="1">
    <citation type="journal article" date="2021" name="DNA Res.">
        <title>Genome analysis of Candida subhashii reveals its hybrid nature and dual mitochondrial genome conformations.</title>
        <authorList>
            <person name="Mixao V."/>
            <person name="Hegedusova E."/>
            <person name="Saus E."/>
            <person name="Pryszcz L.P."/>
            <person name="Cillingova A."/>
            <person name="Nosek J."/>
            <person name="Gabaldon T."/>
        </authorList>
    </citation>
    <scope>NUCLEOTIDE SEQUENCE [LARGE SCALE GENOMIC DNA]</scope>
    <source>
        <strain evidence="2 3">CBS 10753</strain>
    </source>
</reference>
<dbReference type="GeneID" id="73468619"/>
<dbReference type="PANTHER" id="PTHR12507">
    <property type="entry name" value="REDUCED GROWTH PHENOTYPE 1 RGP1, YEAST -RELATED"/>
    <property type="match status" value="1"/>
</dbReference>
<dbReference type="Pfam" id="PF08737">
    <property type="entry name" value="Rgp1"/>
    <property type="match status" value="1"/>
</dbReference>
<organism evidence="2 3">
    <name type="scientific">[Candida] subhashii</name>
    <dbReference type="NCBI Taxonomy" id="561895"/>
    <lineage>
        <taxon>Eukaryota</taxon>
        <taxon>Fungi</taxon>
        <taxon>Dikarya</taxon>
        <taxon>Ascomycota</taxon>
        <taxon>Saccharomycotina</taxon>
        <taxon>Pichiomycetes</taxon>
        <taxon>Debaryomycetaceae</taxon>
        <taxon>Spathaspora</taxon>
    </lineage>
</organism>
<dbReference type="RefSeq" id="XP_049264888.1">
    <property type="nucleotide sequence ID" value="XM_049405503.1"/>
</dbReference>
<dbReference type="AlphaFoldDB" id="A0A8J5QH98"/>
<evidence type="ECO:0000313" key="2">
    <source>
        <dbReference type="EMBL" id="KAG7664656.1"/>
    </source>
</evidence>
<sequence length="677" mass="76880">MTIASYSSSGIPTPTSGTNNKSYTKILNDNLSISLTYRNSDPDHPNHQRECQLSFHNTSKTRIVINPHEDHENGEHKSDTGADQSGGGWFGGIFRRQQQQQQELKNDDDDQTLKIFLGYVQLFGYIVLNYRFSMDSTTYEFNKRASAGGGSEWWNNVDYLTQYLHTDFEHDENVNLDQAPFLAAPRLIIGGKLAGVGNLIIDTKQNKDVYVDSEEDGSLLHDLIYPFNSKLPPRSTSTITGGGNHSQLSLKELTDSIVPIYTTPQLLLFTDLKIEPETTQTFHFKFPVKDSLPPSYNTRSTGPGCDQGWCSIRYSLIVSIHDQQPHSKKLSKRSVYFPMNVDPGRVGMSGRYIQRKFLQDPIRLDNDWKIEQVDPNTTTTNKMHTSASMIEYKEDPNSETRSAFLQDLTALIDSSLYNMPKMSTSERKKSIVETNEEEREQQSYLDSEDFIPQLPEHLKTQYQLRINKNHELCMISLNRPYFHIGEDIHYIVDIKSGGGNRGNNNTRVIGLITYLEANEIYHCQEGKELRNVYRVTGNMKVNTFASAMIDSCMEHDEKDGGKKGNSCCLVNDHKHIPRSLTPQFQSSFMDLKYFLVFQFNLSEFGDGENGEKKAGKEGEETNGTDGGISEGDGVDKEHLLQDNEKLTMDLLFETNRRYKFDAIGSGNKFKVPIYILP</sequence>
<feature type="compositionally biased region" description="Basic and acidic residues" evidence="1">
    <location>
        <begin position="609"/>
        <end position="619"/>
    </location>
</feature>
<evidence type="ECO:0000256" key="1">
    <source>
        <dbReference type="SAM" id="MobiDB-lite"/>
    </source>
</evidence>
<keyword evidence="3" id="KW-1185">Reference proteome</keyword>
<dbReference type="Proteomes" id="UP000694255">
    <property type="component" value="Unassembled WGS sequence"/>
</dbReference>
<proteinExistence type="predicted"/>
<feature type="region of interest" description="Disordered" evidence="1">
    <location>
        <begin position="608"/>
        <end position="634"/>
    </location>
</feature>
<evidence type="ECO:0008006" key="4">
    <source>
        <dbReference type="Google" id="ProtNLM"/>
    </source>
</evidence>
<evidence type="ECO:0000313" key="3">
    <source>
        <dbReference type="Proteomes" id="UP000694255"/>
    </source>
</evidence>
<dbReference type="OrthoDB" id="1918at2759"/>
<name>A0A8J5QH98_9ASCO</name>
<protein>
    <recommendedName>
        <fullName evidence="4">Rgp1-domain-containing protein</fullName>
    </recommendedName>
</protein>
<feature type="compositionally biased region" description="Low complexity" evidence="1">
    <location>
        <begin position="1"/>
        <end position="18"/>
    </location>
</feature>
<accession>A0A8J5QH98</accession>
<dbReference type="EMBL" id="JAGSYN010000068">
    <property type="protein sequence ID" value="KAG7664656.1"/>
    <property type="molecule type" value="Genomic_DNA"/>
</dbReference>
<gene>
    <name evidence="2" type="ORF">J8A68_001818</name>
</gene>
<comment type="caution">
    <text evidence="2">The sequence shown here is derived from an EMBL/GenBank/DDBJ whole genome shotgun (WGS) entry which is preliminary data.</text>
</comment>
<feature type="region of interest" description="Disordered" evidence="1">
    <location>
        <begin position="1"/>
        <end position="23"/>
    </location>
</feature>
<dbReference type="InterPro" id="IPR014848">
    <property type="entry name" value="Rgp1"/>
</dbReference>